<name>C0ZQ22_RHOE4</name>
<dbReference type="Pfam" id="PF01796">
    <property type="entry name" value="OB_ChsH2_C"/>
    <property type="match status" value="1"/>
</dbReference>
<dbReference type="InterPro" id="IPR002878">
    <property type="entry name" value="ChsH2_C"/>
</dbReference>
<dbReference type="HOGENOM" id="CLU_119412_1_1_11"/>
<dbReference type="InterPro" id="IPR052513">
    <property type="entry name" value="Thioester_dehydratase-like"/>
</dbReference>
<dbReference type="SUPFAM" id="SSF50249">
    <property type="entry name" value="Nucleic acid-binding proteins"/>
    <property type="match status" value="1"/>
</dbReference>
<gene>
    <name evidence="2" type="ordered locus">RER_07920</name>
</gene>
<reference evidence="3" key="1">
    <citation type="submission" date="2005-03" db="EMBL/GenBank/DDBJ databases">
        <title>Comparison of the complete genome sequences of Rhodococcus erythropolis PR4 and Rhodococcus opacus B4.</title>
        <authorList>
            <person name="Takarada H."/>
            <person name="Sekine M."/>
            <person name="Hosoyama A."/>
            <person name="Yamada R."/>
            <person name="Fujisawa T."/>
            <person name="Omata S."/>
            <person name="Shimizu A."/>
            <person name="Tsukatani N."/>
            <person name="Tanikawa S."/>
            <person name="Fujita N."/>
            <person name="Harayama S."/>
        </authorList>
    </citation>
    <scope>NUCLEOTIDE SEQUENCE [LARGE SCALE GENOMIC DNA]</scope>
    <source>
        <strain evidence="3">PR4 / NBRC 100887</strain>
    </source>
</reference>
<proteinExistence type="predicted"/>
<evidence type="ECO:0000259" key="1">
    <source>
        <dbReference type="Pfam" id="PF01796"/>
    </source>
</evidence>
<feature type="domain" description="ChsH2 C-terminal OB-fold" evidence="1">
    <location>
        <begin position="64"/>
        <end position="125"/>
    </location>
</feature>
<dbReference type="EMBL" id="AP008957">
    <property type="protein sequence ID" value="BAH31500.1"/>
    <property type="molecule type" value="Genomic_DNA"/>
</dbReference>
<dbReference type="eggNOG" id="COG1545">
    <property type="taxonomic scope" value="Bacteria"/>
</dbReference>
<reference evidence="2 3" key="2">
    <citation type="journal article" date="2006" name="Environ. Microbiol.">
        <title>Sequence analysis of three plasmids harboured in Rhodococcus erythropolis strain PR4.</title>
        <authorList>
            <person name="Sekine M."/>
            <person name="Tanikawa S."/>
            <person name="Omata S."/>
            <person name="Saito M."/>
            <person name="Fujisawa T."/>
            <person name="Tsukatani N."/>
            <person name="Tajima T."/>
            <person name="Sekigawa T."/>
            <person name="Kosugi H."/>
            <person name="Matsuo Y."/>
            <person name="Nishiko R."/>
            <person name="Imamura K."/>
            <person name="Ito M."/>
            <person name="Narita H."/>
            <person name="Tago S."/>
            <person name="Fujita N."/>
            <person name="Harayama S."/>
        </authorList>
    </citation>
    <scope>NUCLEOTIDE SEQUENCE [LARGE SCALE GENOMIC DNA]</scope>
    <source>
        <strain evidence="3">PR4 / NBRC 100887</strain>
    </source>
</reference>
<dbReference type="AlphaFoldDB" id="C0ZQ22"/>
<dbReference type="PANTHER" id="PTHR34075:SF5">
    <property type="entry name" value="BLR3430 PROTEIN"/>
    <property type="match status" value="1"/>
</dbReference>
<organism evidence="2 3">
    <name type="scientific">Rhodococcus erythropolis (strain PR4 / NBRC 100887)</name>
    <dbReference type="NCBI Taxonomy" id="234621"/>
    <lineage>
        <taxon>Bacteria</taxon>
        <taxon>Bacillati</taxon>
        <taxon>Actinomycetota</taxon>
        <taxon>Actinomycetes</taxon>
        <taxon>Mycobacteriales</taxon>
        <taxon>Nocardiaceae</taxon>
        <taxon>Rhodococcus</taxon>
        <taxon>Rhodococcus erythropolis group</taxon>
    </lineage>
</organism>
<dbReference type="InterPro" id="IPR012340">
    <property type="entry name" value="NA-bd_OB-fold"/>
</dbReference>
<dbReference type="PANTHER" id="PTHR34075">
    <property type="entry name" value="BLR3430 PROTEIN"/>
    <property type="match status" value="1"/>
</dbReference>
<evidence type="ECO:0000313" key="2">
    <source>
        <dbReference type="EMBL" id="BAH31500.1"/>
    </source>
</evidence>
<evidence type="ECO:0000313" key="3">
    <source>
        <dbReference type="Proteomes" id="UP000002204"/>
    </source>
</evidence>
<sequence length="147" mass="15810">MSTADFSEIIGPVVQRDGRSAEFFDAAGADQLAILRCTRCSHAFNLEARTCTDCGSTELVWDIATGSATLVSWAVVHHPPHPDFAAQVPFPIGLVELAEGPWINARIVGSDIAELSAGIPLRVAFIHPEIGDSYPVFQLDRDVATVH</sequence>
<protein>
    <recommendedName>
        <fullName evidence="1">ChsH2 C-terminal OB-fold domain-containing protein</fullName>
    </recommendedName>
</protein>
<dbReference type="RefSeq" id="WP_020906188.1">
    <property type="nucleotide sequence ID" value="NC_012490.1"/>
</dbReference>
<dbReference type="Proteomes" id="UP000002204">
    <property type="component" value="Chromosome"/>
</dbReference>
<accession>C0ZQ22</accession>
<dbReference type="KEGG" id="rer:RER_07920"/>